<organism evidence="2 3">
    <name type="scientific">Hypothenemus hampei</name>
    <name type="common">Coffee berry borer</name>
    <dbReference type="NCBI Taxonomy" id="57062"/>
    <lineage>
        <taxon>Eukaryota</taxon>
        <taxon>Metazoa</taxon>
        <taxon>Ecdysozoa</taxon>
        <taxon>Arthropoda</taxon>
        <taxon>Hexapoda</taxon>
        <taxon>Insecta</taxon>
        <taxon>Pterygota</taxon>
        <taxon>Neoptera</taxon>
        <taxon>Endopterygota</taxon>
        <taxon>Coleoptera</taxon>
        <taxon>Polyphaga</taxon>
        <taxon>Cucujiformia</taxon>
        <taxon>Curculionidae</taxon>
        <taxon>Scolytinae</taxon>
        <taxon>Hypothenemus</taxon>
    </lineage>
</organism>
<accession>A0ABD1EQ05</accession>
<feature type="domain" description="SNRNP25 ubiquitin-like" evidence="1">
    <location>
        <begin position="68"/>
        <end position="159"/>
    </location>
</feature>
<dbReference type="Gene3D" id="3.10.20.90">
    <property type="entry name" value="Phosphatidylinositol 3-kinase Catalytic Subunit, Chain A, domain 1"/>
    <property type="match status" value="1"/>
</dbReference>
<dbReference type="InterPro" id="IPR029071">
    <property type="entry name" value="Ubiquitin-like_domsf"/>
</dbReference>
<sequence length="169" mass="19397">MRMSDSTHIDNAALEEAIENLSHEDLLEITQSSIKRLIASDPLLSDLPADVTPEEVLAQIAVIQGQSITVVVQRYSETPISVVIPRQNTSVLDLKKAIQRHFSLKQQRQKSKTKISWRYIWRAYWLQNISNGRILKINKELVSNYGVVNRSELRFVKKVKKVRDEDNSS</sequence>
<keyword evidence="3" id="KW-1185">Reference proteome</keyword>
<name>A0ABD1EQ05_HYPHA</name>
<protein>
    <recommendedName>
        <fullName evidence="1">SNRNP25 ubiquitin-like domain-containing protein</fullName>
    </recommendedName>
</protein>
<comment type="caution">
    <text evidence="2">The sequence shown here is derived from an EMBL/GenBank/DDBJ whole genome shotgun (WGS) entry which is preliminary data.</text>
</comment>
<dbReference type="Proteomes" id="UP001566132">
    <property type="component" value="Unassembled WGS sequence"/>
</dbReference>
<dbReference type="SUPFAM" id="SSF54236">
    <property type="entry name" value="Ubiquitin-like"/>
    <property type="match status" value="1"/>
</dbReference>
<dbReference type="EMBL" id="JBDJPC010000005">
    <property type="protein sequence ID" value="KAL1500854.1"/>
    <property type="molecule type" value="Genomic_DNA"/>
</dbReference>
<dbReference type="AlphaFoldDB" id="A0ABD1EQ05"/>
<evidence type="ECO:0000313" key="3">
    <source>
        <dbReference type="Proteomes" id="UP001566132"/>
    </source>
</evidence>
<reference evidence="2 3" key="1">
    <citation type="submission" date="2024-05" db="EMBL/GenBank/DDBJ databases">
        <title>Genetic variation in Jamaican populations of the coffee berry borer (Hypothenemus hampei).</title>
        <authorList>
            <person name="Errbii M."/>
            <person name="Myrie A."/>
        </authorList>
    </citation>
    <scope>NUCLEOTIDE SEQUENCE [LARGE SCALE GENOMIC DNA]</scope>
    <source>
        <strain evidence="2">JA-Hopewell-2020-01-JO</strain>
        <tissue evidence="2">Whole body</tissue>
    </source>
</reference>
<dbReference type="InterPro" id="IPR040610">
    <property type="entry name" value="SNRNP25_ubiquitin"/>
</dbReference>
<evidence type="ECO:0000259" key="1">
    <source>
        <dbReference type="Pfam" id="PF18036"/>
    </source>
</evidence>
<evidence type="ECO:0000313" key="2">
    <source>
        <dbReference type="EMBL" id="KAL1500854.1"/>
    </source>
</evidence>
<dbReference type="InterPro" id="IPR039690">
    <property type="entry name" value="SNRNP25"/>
</dbReference>
<dbReference type="PANTHER" id="PTHR14942">
    <property type="entry name" value="U11/U12 SMALL NUCLEAR RIBONUCLEOPROTEIN 25 KDA PROTEIN"/>
    <property type="match status" value="1"/>
</dbReference>
<gene>
    <name evidence="2" type="ORF">ABEB36_006278</name>
</gene>
<proteinExistence type="predicted"/>
<dbReference type="PANTHER" id="PTHR14942:SF0">
    <property type="entry name" value="U11_U12 SMALL NUCLEAR RIBONUCLEOPROTEIN 25 KDA PROTEIN"/>
    <property type="match status" value="1"/>
</dbReference>
<dbReference type="CDD" id="cd17058">
    <property type="entry name" value="Ubl_SNRNP25"/>
    <property type="match status" value="1"/>
</dbReference>
<dbReference type="Pfam" id="PF18036">
    <property type="entry name" value="Ubiquitin_4"/>
    <property type="match status" value="1"/>
</dbReference>